<dbReference type="RefSeq" id="WP_204195645.1">
    <property type="nucleotide sequence ID" value="NZ_JAFEMC010000001.1"/>
</dbReference>
<dbReference type="EMBL" id="JAFEMC010000001">
    <property type="protein sequence ID" value="MBM6575745.1"/>
    <property type="molecule type" value="Genomic_DNA"/>
</dbReference>
<sequence>MAGLWDKLRGKDAPVVDDTGAALRRLFGDYPPDPPAHAGPAATLTAAQQDENLAQFLAVQSQRLAVGSDYLRARGVSVDPMLDPAADGLPAARAVDAWLDEALPKRPFSPISGDETPNPDEHGLMASDRTGPDIYYSVLADLGRLEGEAIRRRDPRFDWAVNRLPGFEDMGSYGRICLIKAGDVQWAPTVLDMEMHMLGICHPKMAPRGNLSGHRFGELLEAAVTQAFDPHP</sequence>
<evidence type="ECO:0000313" key="2">
    <source>
        <dbReference type="Proteomes" id="UP000763641"/>
    </source>
</evidence>
<evidence type="ECO:0000313" key="1">
    <source>
        <dbReference type="EMBL" id="MBM6575745.1"/>
    </source>
</evidence>
<proteinExistence type="predicted"/>
<dbReference type="Proteomes" id="UP000763641">
    <property type="component" value="Unassembled WGS sequence"/>
</dbReference>
<reference evidence="1 2" key="1">
    <citation type="submission" date="2020-12" db="EMBL/GenBank/DDBJ databases">
        <title>Sphingomonas sp.</title>
        <authorList>
            <person name="Kim M.K."/>
        </authorList>
    </citation>
    <scope>NUCLEOTIDE SEQUENCE [LARGE SCALE GENOMIC DNA]</scope>
    <source>
        <strain evidence="1 2">BT552</strain>
    </source>
</reference>
<comment type="caution">
    <text evidence="1">The sequence shown here is derived from an EMBL/GenBank/DDBJ whole genome shotgun (WGS) entry which is preliminary data.</text>
</comment>
<keyword evidence="2" id="KW-1185">Reference proteome</keyword>
<protein>
    <submittedName>
        <fullName evidence="1">Uncharacterized protein</fullName>
    </submittedName>
</protein>
<gene>
    <name evidence="1" type="ORF">ILT43_05125</name>
</gene>
<organism evidence="1 2">
    <name type="scientific">Sphingomonas longa</name>
    <dbReference type="NCBI Taxonomy" id="2778730"/>
    <lineage>
        <taxon>Bacteria</taxon>
        <taxon>Pseudomonadati</taxon>
        <taxon>Pseudomonadota</taxon>
        <taxon>Alphaproteobacteria</taxon>
        <taxon>Sphingomonadales</taxon>
        <taxon>Sphingomonadaceae</taxon>
        <taxon>Sphingomonas</taxon>
    </lineage>
</organism>
<name>A0ABS2D4A1_9SPHN</name>
<accession>A0ABS2D4A1</accession>